<reference evidence="2" key="1">
    <citation type="journal article" date="2019" name="Int. J. Syst. Evol. Microbiol.">
        <title>The Global Catalogue of Microorganisms (GCM) 10K type strain sequencing project: providing services to taxonomists for standard genome sequencing and annotation.</title>
        <authorList>
            <consortium name="The Broad Institute Genomics Platform"/>
            <consortium name="The Broad Institute Genome Sequencing Center for Infectious Disease"/>
            <person name="Wu L."/>
            <person name="Ma J."/>
        </authorList>
    </citation>
    <scope>NUCLEOTIDE SEQUENCE [LARGE SCALE GENOMIC DNA]</scope>
    <source>
        <strain evidence="2">KCTC 42424</strain>
    </source>
</reference>
<dbReference type="Proteomes" id="UP001595722">
    <property type="component" value="Unassembled WGS sequence"/>
</dbReference>
<proteinExistence type="predicted"/>
<sequence length="291" mass="34266">MPPGASTFDLEAFLNSLIQRLFPAWYANQAVREMPLHDMGSLNPNSFLSHRWLSMHSVIQAMQGSLENAGPDWQELHQLLGKLIVEKDYQRHLSVSAIHGVEYSTHEDEFPNILSYAEHALQQPQWQQEWQTTEQFEHHLLQAFPQQDIPHRMVYREWDGRYYWLNKEEPLHLAAVLMHCQHKQRDARISASINVESLHLPTLDAIRSKYWLILMQRDDAYQVLQLLDQAGFGVIPCEFEWRRSDLLILAGRKSNRKLNNILLSLQNNRSSQQVTDLGRYLSRHYYPFRNQ</sequence>
<name>A0ABV7VM23_9GAMM</name>
<dbReference type="RefSeq" id="WP_376864152.1">
    <property type="nucleotide sequence ID" value="NZ_JBHRYB010000001.1"/>
</dbReference>
<organism evidence="1 2">
    <name type="scientific">Bacterioplanoides pacificum</name>
    <dbReference type="NCBI Taxonomy" id="1171596"/>
    <lineage>
        <taxon>Bacteria</taxon>
        <taxon>Pseudomonadati</taxon>
        <taxon>Pseudomonadota</taxon>
        <taxon>Gammaproteobacteria</taxon>
        <taxon>Oceanospirillales</taxon>
        <taxon>Oceanospirillaceae</taxon>
        <taxon>Bacterioplanoides</taxon>
    </lineage>
</organism>
<evidence type="ECO:0000313" key="2">
    <source>
        <dbReference type="Proteomes" id="UP001595722"/>
    </source>
</evidence>
<dbReference type="EMBL" id="JBHRYB010000001">
    <property type="protein sequence ID" value="MFC3678600.1"/>
    <property type="molecule type" value="Genomic_DNA"/>
</dbReference>
<gene>
    <name evidence="1" type="ORF">ACFOMG_00560</name>
</gene>
<protein>
    <submittedName>
        <fullName evidence="1">Uncharacterized protein</fullName>
    </submittedName>
</protein>
<accession>A0ABV7VM23</accession>
<evidence type="ECO:0000313" key="1">
    <source>
        <dbReference type="EMBL" id="MFC3678600.1"/>
    </source>
</evidence>
<comment type="caution">
    <text evidence="1">The sequence shown here is derived from an EMBL/GenBank/DDBJ whole genome shotgun (WGS) entry which is preliminary data.</text>
</comment>
<keyword evidence="2" id="KW-1185">Reference proteome</keyword>